<gene>
    <name evidence="3" type="ORF">PG994_002394</name>
</gene>
<protein>
    <recommendedName>
        <fullName evidence="2">2EXR domain-containing protein</fullName>
    </recommendedName>
</protein>
<dbReference type="InterPro" id="IPR045518">
    <property type="entry name" value="2EXR"/>
</dbReference>
<dbReference type="Pfam" id="PF20150">
    <property type="entry name" value="2EXR"/>
    <property type="match status" value="1"/>
</dbReference>
<dbReference type="GeneID" id="92086866"/>
<evidence type="ECO:0000313" key="3">
    <source>
        <dbReference type="EMBL" id="KAK8087420.1"/>
    </source>
</evidence>
<dbReference type="RefSeq" id="XP_066721944.1">
    <property type="nucleotide sequence ID" value="XM_066853803.1"/>
</dbReference>
<feature type="region of interest" description="Disordered" evidence="1">
    <location>
        <begin position="125"/>
        <end position="150"/>
    </location>
</feature>
<evidence type="ECO:0000313" key="4">
    <source>
        <dbReference type="Proteomes" id="UP001480595"/>
    </source>
</evidence>
<dbReference type="EMBL" id="JAQQWL010000002">
    <property type="protein sequence ID" value="KAK8087420.1"/>
    <property type="molecule type" value="Genomic_DNA"/>
</dbReference>
<dbReference type="Proteomes" id="UP001480595">
    <property type="component" value="Unassembled WGS sequence"/>
</dbReference>
<evidence type="ECO:0000259" key="2">
    <source>
        <dbReference type="Pfam" id="PF20150"/>
    </source>
</evidence>
<keyword evidence="4" id="KW-1185">Reference proteome</keyword>
<name>A0ABR1WWA8_9PEZI</name>
<evidence type="ECO:0000256" key="1">
    <source>
        <dbReference type="SAM" id="MobiDB-lite"/>
    </source>
</evidence>
<comment type="caution">
    <text evidence="3">The sequence shown here is derived from an EMBL/GenBank/DDBJ whole genome shotgun (WGS) entry which is preliminary data.</text>
</comment>
<feature type="domain" description="2EXR" evidence="2">
    <location>
        <begin position="6"/>
        <end position="84"/>
    </location>
</feature>
<sequence length="173" mass="19446">MSSPASFSSLPLEIRQMIWKEALHEEIESRMVIVHRVTMRVMPHTSTKSLVMNTNQESRNYALRYFYDVKLDVWTLAVNFNPHTEVVEYGKTPLGQRHEWLGLLEATAQPSPRITLRCRLVASSSAAPASNPGCSSDEDMEGSPETQRKGAIYLSSQHDRFALAKKTLTKGAP</sequence>
<organism evidence="3 4">
    <name type="scientific">Apiospora phragmitis</name>
    <dbReference type="NCBI Taxonomy" id="2905665"/>
    <lineage>
        <taxon>Eukaryota</taxon>
        <taxon>Fungi</taxon>
        <taxon>Dikarya</taxon>
        <taxon>Ascomycota</taxon>
        <taxon>Pezizomycotina</taxon>
        <taxon>Sordariomycetes</taxon>
        <taxon>Xylariomycetidae</taxon>
        <taxon>Amphisphaeriales</taxon>
        <taxon>Apiosporaceae</taxon>
        <taxon>Apiospora</taxon>
    </lineage>
</organism>
<reference evidence="3 4" key="1">
    <citation type="submission" date="2023-01" db="EMBL/GenBank/DDBJ databases">
        <title>Analysis of 21 Apiospora genomes using comparative genomics revels a genus with tremendous synthesis potential of carbohydrate active enzymes and secondary metabolites.</title>
        <authorList>
            <person name="Sorensen T."/>
        </authorList>
    </citation>
    <scope>NUCLEOTIDE SEQUENCE [LARGE SCALE GENOMIC DNA]</scope>
    <source>
        <strain evidence="3 4">CBS 135458</strain>
    </source>
</reference>
<accession>A0ABR1WWA8</accession>
<proteinExistence type="predicted"/>